<dbReference type="AlphaFoldDB" id="A0A7S4UEX5"/>
<evidence type="ECO:0000313" key="4">
    <source>
        <dbReference type="EMBL" id="CAE4560509.1"/>
    </source>
</evidence>
<protein>
    <recommendedName>
        <fullName evidence="3">Isochorismatase-like domain-containing protein</fullName>
    </recommendedName>
</protein>
<dbReference type="PANTHER" id="PTHR43540">
    <property type="entry name" value="PEROXYUREIDOACRYLATE/UREIDOACRYLATE AMIDOHYDROLASE-RELATED"/>
    <property type="match status" value="1"/>
</dbReference>
<dbReference type="InterPro" id="IPR036380">
    <property type="entry name" value="Isochorismatase-like_sf"/>
</dbReference>
<reference evidence="4" key="1">
    <citation type="submission" date="2021-01" db="EMBL/GenBank/DDBJ databases">
        <authorList>
            <person name="Corre E."/>
            <person name="Pelletier E."/>
            <person name="Niang G."/>
            <person name="Scheremetjew M."/>
            <person name="Finn R."/>
            <person name="Kale V."/>
            <person name="Holt S."/>
            <person name="Cochrane G."/>
            <person name="Meng A."/>
            <person name="Brown T."/>
            <person name="Cohen L."/>
        </authorList>
    </citation>
    <scope>NUCLEOTIDE SEQUENCE</scope>
    <source>
        <strain evidence="4">CCMP3105</strain>
    </source>
</reference>
<dbReference type="EMBL" id="HBNR01000172">
    <property type="protein sequence ID" value="CAE4560509.1"/>
    <property type="molecule type" value="Transcribed_RNA"/>
</dbReference>
<comment type="similarity">
    <text evidence="1">Belongs to the isochorismatase family.</text>
</comment>
<dbReference type="Pfam" id="PF00857">
    <property type="entry name" value="Isochorismatase"/>
    <property type="match status" value="2"/>
</dbReference>
<keyword evidence="2" id="KW-0378">Hydrolase</keyword>
<sequence length="341" mass="36797">MPVQAGDVVVTKQGLNAFPGSDLEQQLLKRGIVTVAIGGFLRDCCVEATARAAYDKGFNVVTLLDCMGPDANDLNDQPINAGPTAANARSTFTLFSNPMPFNSFLSRVEEGTGKKLWTRDVGIDATRCLSPGRHGEVPTAAKTALVMIEFQNNFCNERGALNHVLKDEILRTKVVENAARACEAARAKGIKVFHISINFSADMSDNPQRGLGQLGNAARSVVFVRGSFGAEFYQEMAPLDGDVVISGKRCLDSFPGSEFEEELLARGIEHIAFGGFLANCCVEASARTAYEKGFKVFTLTDCVCTLTQDMLMRCLGVQGNPGTYSLFSQPMFSSDFLASVK</sequence>
<feature type="domain" description="Isochorismatase-like" evidence="3">
    <location>
        <begin position="3"/>
        <end position="68"/>
    </location>
</feature>
<accession>A0A7S4UEX5</accession>
<dbReference type="InterPro" id="IPR000868">
    <property type="entry name" value="Isochorismatase-like_dom"/>
</dbReference>
<proteinExistence type="inferred from homology"/>
<organism evidence="4">
    <name type="scientific">Alexandrium monilatum</name>
    <dbReference type="NCBI Taxonomy" id="311494"/>
    <lineage>
        <taxon>Eukaryota</taxon>
        <taxon>Sar</taxon>
        <taxon>Alveolata</taxon>
        <taxon>Dinophyceae</taxon>
        <taxon>Gonyaulacales</taxon>
        <taxon>Pyrocystaceae</taxon>
        <taxon>Alexandrium</taxon>
    </lineage>
</organism>
<evidence type="ECO:0000256" key="2">
    <source>
        <dbReference type="ARBA" id="ARBA00022801"/>
    </source>
</evidence>
<name>A0A7S4UEX5_9DINO</name>
<feature type="domain" description="Isochorismatase-like" evidence="3">
    <location>
        <begin position="143"/>
        <end position="309"/>
    </location>
</feature>
<evidence type="ECO:0000256" key="1">
    <source>
        <dbReference type="ARBA" id="ARBA00006336"/>
    </source>
</evidence>
<dbReference type="InterPro" id="IPR050272">
    <property type="entry name" value="Isochorismatase-like_hydrls"/>
</dbReference>
<dbReference type="GO" id="GO:0016787">
    <property type="term" value="F:hydrolase activity"/>
    <property type="evidence" value="ECO:0007669"/>
    <property type="project" value="UniProtKB-KW"/>
</dbReference>
<evidence type="ECO:0000259" key="3">
    <source>
        <dbReference type="Pfam" id="PF00857"/>
    </source>
</evidence>
<dbReference type="SUPFAM" id="SSF52499">
    <property type="entry name" value="Isochorismatase-like hydrolases"/>
    <property type="match status" value="2"/>
</dbReference>
<gene>
    <name evidence="4" type="ORF">AMON00008_LOCUS128</name>
</gene>
<dbReference type="Gene3D" id="3.40.50.850">
    <property type="entry name" value="Isochorismatase-like"/>
    <property type="match status" value="2"/>
</dbReference>
<dbReference type="CDD" id="cd00431">
    <property type="entry name" value="cysteine_hydrolases"/>
    <property type="match status" value="1"/>
</dbReference>
<dbReference type="PANTHER" id="PTHR43540:SF16">
    <property type="entry name" value="ISOCHORISMATASE-LIKE DOMAIN-CONTAINING PROTEIN"/>
    <property type="match status" value="1"/>
</dbReference>